<proteinExistence type="inferred from homology"/>
<evidence type="ECO:0000313" key="3">
    <source>
        <dbReference type="Proteomes" id="UP001500320"/>
    </source>
</evidence>
<evidence type="ECO:0000256" key="1">
    <source>
        <dbReference type="ARBA" id="ARBA00010154"/>
    </source>
</evidence>
<accession>A0ABP6P3L7</accession>
<dbReference type="PANTHER" id="PTHR21047">
    <property type="entry name" value="DTDP-6-DEOXY-D-GLUCOSE-3,5 EPIMERASE"/>
    <property type="match status" value="1"/>
</dbReference>
<dbReference type="EMBL" id="BAAAUT010000096">
    <property type="protein sequence ID" value="GAA3166203.1"/>
    <property type="molecule type" value="Genomic_DNA"/>
</dbReference>
<keyword evidence="3" id="KW-1185">Reference proteome</keyword>
<organism evidence="2 3">
    <name type="scientific">Planomonospora alba</name>
    <dbReference type="NCBI Taxonomy" id="161354"/>
    <lineage>
        <taxon>Bacteria</taxon>
        <taxon>Bacillati</taxon>
        <taxon>Actinomycetota</taxon>
        <taxon>Actinomycetes</taxon>
        <taxon>Streptosporangiales</taxon>
        <taxon>Streptosporangiaceae</taxon>
        <taxon>Planomonospora</taxon>
    </lineage>
</organism>
<dbReference type="InterPro" id="IPR014710">
    <property type="entry name" value="RmlC-like_jellyroll"/>
</dbReference>
<evidence type="ECO:0000313" key="2">
    <source>
        <dbReference type="EMBL" id="GAA3166203.1"/>
    </source>
</evidence>
<dbReference type="CDD" id="cd00438">
    <property type="entry name" value="cupin_RmlC"/>
    <property type="match status" value="1"/>
</dbReference>
<dbReference type="InterPro" id="IPR000888">
    <property type="entry name" value="RmlC-like"/>
</dbReference>
<gene>
    <name evidence="2" type="ORF">GCM10010466_66210</name>
</gene>
<reference evidence="3" key="1">
    <citation type="journal article" date="2019" name="Int. J. Syst. Evol. Microbiol.">
        <title>The Global Catalogue of Microorganisms (GCM) 10K type strain sequencing project: providing services to taxonomists for standard genome sequencing and annotation.</title>
        <authorList>
            <consortium name="The Broad Institute Genomics Platform"/>
            <consortium name="The Broad Institute Genome Sequencing Center for Infectious Disease"/>
            <person name="Wu L."/>
            <person name="Ma J."/>
        </authorList>
    </citation>
    <scope>NUCLEOTIDE SEQUENCE [LARGE SCALE GENOMIC DNA]</scope>
    <source>
        <strain evidence="3">JCM 9373</strain>
    </source>
</reference>
<dbReference type="Gene3D" id="2.60.120.10">
    <property type="entry name" value="Jelly Rolls"/>
    <property type="match status" value="1"/>
</dbReference>
<dbReference type="RefSeq" id="WP_344866595.1">
    <property type="nucleotide sequence ID" value="NZ_BAAAUT010000096.1"/>
</dbReference>
<dbReference type="Proteomes" id="UP001500320">
    <property type="component" value="Unassembled WGS sequence"/>
</dbReference>
<dbReference type="SUPFAM" id="SSF51182">
    <property type="entry name" value="RmlC-like cupins"/>
    <property type="match status" value="1"/>
</dbReference>
<comment type="caution">
    <text evidence="2">The sequence shown here is derived from an EMBL/GenBank/DDBJ whole genome shotgun (WGS) entry which is preliminary data.</text>
</comment>
<comment type="similarity">
    <text evidence="1">Belongs to the dTDP-4-dehydrorhamnose 3,5-epimerase family.</text>
</comment>
<dbReference type="InterPro" id="IPR011051">
    <property type="entry name" value="RmlC_Cupin_sf"/>
</dbReference>
<dbReference type="Pfam" id="PF00908">
    <property type="entry name" value="dTDP_sugar_isom"/>
    <property type="match status" value="1"/>
</dbReference>
<protein>
    <submittedName>
        <fullName evidence="2">dTDP-4-dehydrorhamnose 3,5-epimerase</fullName>
    </submittedName>
</protein>
<sequence>MESRKLSVEGAFEFTPRVFPDDRGVFVSPYQEAAFVEAVGHPLFPVAQSNHSNSRRGVLRGIHFTLTPPGTAKYVHCARGRAIDIIVDIRVGSPTFGRWDAAVLDPQTFRAMYFPPGVGHAFLALEDDTVMSYMLSERYVAANELALDPFDPAIGLELPEGMEFVQSERDREAPTLAEARAAGLLPEYATCLKIEDSFRRA</sequence>
<name>A0ABP6P3L7_9ACTN</name>
<dbReference type="PANTHER" id="PTHR21047:SF2">
    <property type="entry name" value="THYMIDINE DIPHOSPHO-4-KETO-RHAMNOSE 3,5-EPIMERASE"/>
    <property type="match status" value="1"/>
</dbReference>